<dbReference type="Pfam" id="PF03466">
    <property type="entry name" value="LysR_substrate"/>
    <property type="match status" value="1"/>
</dbReference>
<evidence type="ECO:0000256" key="2">
    <source>
        <dbReference type="ARBA" id="ARBA00023015"/>
    </source>
</evidence>
<dbReference type="InterPro" id="IPR050950">
    <property type="entry name" value="HTH-type_LysR_regulators"/>
</dbReference>
<evidence type="ECO:0000256" key="1">
    <source>
        <dbReference type="ARBA" id="ARBA00009437"/>
    </source>
</evidence>
<dbReference type="Gene3D" id="1.10.10.10">
    <property type="entry name" value="Winged helix-like DNA-binding domain superfamily/Winged helix DNA-binding domain"/>
    <property type="match status" value="1"/>
</dbReference>
<keyword evidence="2" id="KW-0805">Transcription regulation</keyword>
<dbReference type="Pfam" id="PF00126">
    <property type="entry name" value="HTH_1"/>
    <property type="match status" value="1"/>
</dbReference>
<evidence type="ECO:0000256" key="3">
    <source>
        <dbReference type="ARBA" id="ARBA00023125"/>
    </source>
</evidence>
<dbReference type="InterPro" id="IPR000847">
    <property type="entry name" value="LysR_HTH_N"/>
</dbReference>
<comment type="similarity">
    <text evidence="1">Belongs to the LysR transcriptional regulatory family.</text>
</comment>
<protein>
    <submittedName>
        <fullName evidence="6">LysR substrate-binding domain-containing protein</fullName>
    </submittedName>
</protein>
<dbReference type="PANTHER" id="PTHR30419">
    <property type="entry name" value="HTH-TYPE TRANSCRIPTIONAL REGULATOR YBHD"/>
    <property type="match status" value="1"/>
</dbReference>
<evidence type="ECO:0000313" key="6">
    <source>
        <dbReference type="EMBL" id="MDO1534818.1"/>
    </source>
</evidence>
<proteinExistence type="inferred from homology"/>
<dbReference type="PROSITE" id="PS50931">
    <property type="entry name" value="HTH_LYSR"/>
    <property type="match status" value="1"/>
</dbReference>
<organism evidence="6 7">
    <name type="scientific">Variovorax ginsengisoli</name>
    <dbReference type="NCBI Taxonomy" id="363844"/>
    <lineage>
        <taxon>Bacteria</taxon>
        <taxon>Pseudomonadati</taxon>
        <taxon>Pseudomonadota</taxon>
        <taxon>Betaproteobacteria</taxon>
        <taxon>Burkholderiales</taxon>
        <taxon>Comamonadaceae</taxon>
        <taxon>Variovorax</taxon>
    </lineage>
</organism>
<dbReference type="InterPro" id="IPR036388">
    <property type="entry name" value="WH-like_DNA-bd_sf"/>
</dbReference>
<dbReference type="Gene3D" id="3.40.190.10">
    <property type="entry name" value="Periplasmic binding protein-like II"/>
    <property type="match status" value="2"/>
</dbReference>
<evidence type="ECO:0000259" key="5">
    <source>
        <dbReference type="PROSITE" id="PS50931"/>
    </source>
</evidence>
<evidence type="ECO:0000313" key="7">
    <source>
        <dbReference type="Proteomes" id="UP001169027"/>
    </source>
</evidence>
<dbReference type="CDD" id="cd08440">
    <property type="entry name" value="PBP2_LTTR_like_4"/>
    <property type="match status" value="1"/>
</dbReference>
<keyword evidence="7" id="KW-1185">Reference proteome</keyword>
<keyword evidence="3" id="KW-0238">DNA-binding</keyword>
<comment type="caution">
    <text evidence="6">The sequence shown here is derived from an EMBL/GenBank/DDBJ whole genome shotgun (WGS) entry which is preliminary data.</text>
</comment>
<dbReference type="PANTHER" id="PTHR30419:SF8">
    <property type="entry name" value="NITROGEN ASSIMILATION TRANSCRIPTIONAL ACTIVATOR-RELATED"/>
    <property type="match status" value="1"/>
</dbReference>
<gene>
    <name evidence="6" type="ORF">Q2T77_21220</name>
</gene>
<dbReference type="InterPro" id="IPR036390">
    <property type="entry name" value="WH_DNA-bd_sf"/>
</dbReference>
<keyword evidence="4" id="KW-0804">Transcription</keyword>
<accession>A0ABT8S7N6</accession>
<feature type="domain" description="HTH lysR-type" evidence="5">
    <location>
        <begin position="11"/>
        <end position="68"/>
    </location>
</feature>
<dbReference type="SUPFAM" id="SSF46785">
    <property type="entry name" value="Winged helix' DNA-binding domain"/>
    <property type="match status" value="1"/>
</dbReference>
<dbReference type="Proteomes" id="UP001169027">
    <property type="component" value="Unassembled WGS sequence"/>
</dbReference>
<dbReference type="RefSeq" id="WP_301812581.1">
    <property type="nucleotide sequence ID" value="NZ_JAUJZH010000016.1"/>
</dbReference>
<dbReference type="SUPFAM" id="SSF53850">
    <property type="entry name" value="Periplasmic binding protein-like II"/>
    <property type="match status" value="1"/>
</dbReference>
<evidence type="ECO:0000256" key="4">
    <source>
        <dbReference type="ARBA" id="ARBA00023163"/>
    </source>
</evidence>
<dbReference type="InterPro" id="IPR005119">
    <property type="entry name" value="LysR_subst-bd"/>
</dbReference>
<reference evidence="6" key="1">
    <citation type="submission" date="2023-06" db="EMBL/GenBank/DDBJ databases">
        <authorList>
            <person name="Jiang Y."/>
            <person name="Liu Q."/>
        </authorList>
    </citation>
    <scope>NUCLEOTIDE SEQUENCE</scope>
    <source>
        <strain evidence="6">CGMCC 1.12090</strain>
    </source>
</reference>
<name>A0ABT8S7N6_9BURK</name>
<sequence>MNSLASPLPNVNLKLLQTFLQVSEHSSFRVAAEKTFRSPSAVSAQVRQLEEQLGVSLFHRTTRSVRLTEEGHQLLECAQRALQEVGSGLRKIQESADVKRGRVALSCSPTIAETRLARVLAAFEQDYPGIEVSVRELTSTALFESVRRREVDFGIGPKIETSDFSFETVLDDPFYALVPKRFISTSKSTIALSTLAGMPMLVLNTATALRGMLEATLKERNLTISNRYEFTQAQTLISMATAGLGAAILPKVALPAKLGPSVYSLRIVKPPLLRQVAVITLRGQALSPASLRLVQLLRQLIADPAEKRVSEKPKRSRTRT</sequence>
<dbReference type="EMBL" id="JAUKVY010000016">
    <property type="protein sequence ID" value="MDO1534818.1"/>
    <property type="molecule type" value="Genomic_DNA"/>
</dbReference>